<dbReference type="Proteomes" id="UP000610862">
    <property type="component" value="Unassembled WGS sequence"/>
</dbReference>
<dbReference type="EMBL" id="JACRTA010000002">
    <property type="protein sequence ID" value="MBC8568165.1"/>
    <property type="molecule type" value="Genomic_DNA"/>
</dbReference>
<proteinExistence type="predicted"/>
<dbReference type="InterPro" id="IPR025466">
    <property type="entry name" value="DUF4317"/>
</dbReference>
<protein>
    <submittedName>
        <fullName evidence="1">DUF4317 domain-containing protein</fullName>
    </submittedName>
</protein>
<gene>
    <name evidence="1" type="ORF">H8692_05215</name>
</gene>
<dbReference type="RefSeq" id="WP_187525141.1">
    <property type="nucleotide sequence ID" value="NZ_JACRTA010000002.1"/>
</dbReference>
<evidence type="ECO:0000313" key="1">
    <source>
        <dbReference type="EMBL" id="MBC8568165.1"/>
    </source>
</evidence>
<name>A0A926E875_9FIRM</name>
<comment type="caution">
    <text evidence="1">The sequence shown here is derived from an EMBL/GenBank/DDBJ whole genome shotgun (WGS) entry which is preliminary data.</text>
</comment>
<dbReference type="AlphaFoldDB" id="A0A926E875"/>
<evidence type="ECO:0000313" key="2">
    <source>
        <dbReference type="Proteomes" id="UP000610862"/>
    </source>
</evidence>
<organism evidence="1 2">
    <name type="scientific">Lentihominibacter hominis</name>
    <dbReference type="NCBI Taxonomy" id="2763645"/>
    <lineage>
        <taxon>Bacteria</taxon>
        <taxon>Bacillati</taxon>
        <taxon>Bacillota</taxon>
        <taxon>Clostridia</taxon>
        <taxon>Peptostreptococcales</taxon>
        <taxon>Anaerovoracaceae</taxon>
        <taxon>Lentihominibacter</taxon>
    </lineage>
</organism>
<sequence>MNQKELQEIRKRFKAEKDSISHIFGCYVNAAKEIVTHIDMSVGLMEQEEAEMYLKLLKKALSGTLGKNLLDIEFSTKQVEDSDEHRLLQTLRLSHLRDENMRNVFYQRVIDSLDMGEESYVILLASDSYDIPFKGNDDELWEEGSNEVFDYIICCICPVKDAKAALRYYADEKSFRGASTGHVLGSPEIGFMFPTFDDRSANIYNALYYSRNLSYIHEEFIEAIFNVERVPLSAGAQKNVFGEALCDALGSDCSLEIVKAVHGQIRERLMLHKESKDPEIPEIYVEDIDNILKTSGVSEEKINLFNDACQKGFGDDNVLNPNNVMESRKFEMITPEVHITVNPEYTYNITTKVIDGSKYILIPVGEGVAVNGIDIKVGEDE</sequence>
<accession>A0A926E875</accession>
<keyword evidence="2" id="KW-1185">Reference proteome</keyword>
<dbReference type="Pfam" id="PF14199">
    <property type="entry name" value="DUF4317"/>
    <property type="match status" value="1"/>
</dbReference>
<reference evidence="1" key="1">
    <citation type="submission" date="2020-08" db="EMBL/GenBank/DDBJ databases">
        <title>Genome public.</title>
        <authorList>
            <person name="Liu C."/>
            <person name="Sun Q."/>
        </authorList>
    </citation>
    <scope>NUCLEOTIDE SEQUENCE</scope>
    <source>
        <strain evidence="1">NSJ-24</strain>
    </source>
</reference>